<dbReference type="EMBL" id="HACG01046846">
    <property type="protein sequence ID" value="CEK93711.1"/>
    <property type="molecule type" value="Transcribed_RNA"/>
</dbReference>
<protein>
    <submittedName>
        <fullName evidence="1">Uncharacterized protein</fullName>
    </submittedName>
</protein>
<evidence type="ECO:0000313" key="1">
    <source>
        <dbReference type="EMBL" id="CEK93711.1"/>
    </source>
</evidence>
<name>A0A0B7BMX9_9EUPU</name>
<dbReference type="AlphaFoldDB" id="A0A0B7BMX9"/>
<reference evidence="1" key="1">
    <citation type="submission" date="2014-12" db="EMBL/GenBank/DDBJ databases">
        <title>Insight into the proteome of Arion vulgaris.</title>
        <authorList>
            <person name="Aradska J."/>
            <person name="Bulat T."/>
            <person name="Smidak R."/>
            <person name="Sarate P."/>
            <person name="Gangsoo J."/>
            <person name="Sialana F."/>
            <person name="Bilban M."/>
            <person name="Lubec G."/>
        </authorList>
    </citation>
    <scope>NUCLEOTIDE SEQUENCE</scope>
    <source>
        <tissue evidence="1">Skin</tissue>
    </source>
</reference>
<sequence>MLMNAWHRVIHVQALKNVTTHQEAIYANAVLVTILSTITVKNVRQVPTEQVV</sequence>
<organism evidence="1">
    <name type="scientific">Arion vulgaris</name>
    <dbReference type="NCBI Taxonomy" id="1028688"/>
    <lineage>
        <taxon>Eukaryota</taxon>
        <taxon>Metazoa</taxon>
        <taxon>Spiralia</taxon>
        <taxon>Lophotrochozoa</taxon>
        <taxon>Mollusca</taxon>
        <taxon>Gastropoda</taxon>
        <taxon>Heterobranchia</taxon>
        <taxon>Euthyneura</taxon>
        <taxon>Panpulmonata</taxon>
        <taxon>Eupulmonata</taxon>
        <taxon>Stylommatophora</taxon>
        <taxon>Helicina</taxon>
        <taxon>Arionoidea</taxon>
        <taxon>Arionidae</taxon>
        <taxon>Arion</taxon>
    </lineage>
</organism>
<proteinExistence type="predicted"/>
<accession>A0A0B7BMX9</accession>
<gene>
    <name evidence="1" type="primary">ORF196840</name>
</gene>